<keyword evidence="1" id="KW-0285">Flavoprotein</keyword>
<evidence type="ECO:0000313" key="6">
    <source>
        <dbReference type="EMBL" id="CEL53511.1"/>
    </source>
</evidence>
<dbReference type="PRINTS" id="PR00411">
    <property type="entry name" value="PNDRDTASEI"/>
</dbReference>
<dbReference type="Proteomes" id="UP000059188">
    <property type="component" value="Unassembled WGS sequence"/>
</dbReference>
<evidence type="ECO:0000256" key="3">
    <source>
        <dbReference type="ARBA" id="ARBA00023002"/>
    </source>
</evidence>
<dbReference type="PANTHER" id="PTHR43004:SF16">
    <property type="entry name" value="PHENOL 2-MONOOXYGENASE FSQG"/>
    <property type="match status" value="1"/>
</dbReference>
<keyword evidence="4" id="KW-0472">Membrane</keyword>
<keyword evidence="3" id="KW-0560">Oxidoreductase</keyword>
<dbReference type="EMBL" id="LN679112">
    <property type="protein sequence ID" value="CEL53511.1"/>
    <property type="molecule type" value="Genomic_DNA"/>
</dbReference>
<feature type="domain" description="FAD-binding" evidence="5">
    <location>
        <begin position="93"/>
        <end position="161"/>
    </location>
</feature>
<evidence type="ECO:0000313" key="7">
    <source>
        <dbReference type="Proteomes" id="UP000059188"/>
    </source>
</evidence>
<keyword evidence="4" id="KW-0812">Transmembrane</keyword>
<keyword evidence="2" id="KW-0274">FAD</keyword>
<keyword evidence="7" id="KW-1185">Reference proteome</keyword>
<proteinExistence type="predicted"/>
<gene>
    <name evidence="6" type="ORF">RSOLAG1IB_06365</name>
</gene>
<dbReference type="OrthoDB" id="1716816at2759"/>
<dbReference type="InterPro" id="IPR002938">
    <property type="entry name" value="FAD-bd"/>
</dbReference>
<organism evidence="6 7">
    <name type="scientific">Thanatephorus cucumeris (strain AG1-IB / isolate 7/3/14)</name>
    <name type="common">Lettuce bottom rot fungus</name>
    <name type="synonym">Rhizoctonia solani</name>
    <dbReference type="NCBI Taxonomy" id="1108050"/>
    <lineage>
        <taxon>Eukaryota</taxon>
        <taxon>Fungi</taxon>
        <taxon>Dikarya</taxon>
        <taxon>Basidiomycota</taxon>
        <taxon>Agaricomycotina</taxon>
        <taxon>Agaricomycetes</taxon>
        <taxon>Cantharellales</taxon>
        <taxon>Ceratobasidiaceae</taxon>
        <taxon>Rhizoctonia</taxon>
        <taxon>Rhizoctonia solani AG-1</taxon>
    </lineage>
</organism>
<protein>
    <recommendedName>
        <fullName evidence="5">FAD-binding domain-containing protein</fullName>
    </recommendedName>
</protein>
<dbReference type="SUPFAM" id="SSF51905">
    <property type="entry name" value="FAD/NAD(P)-binding domain"/>
    <property type="match status" value="1"/>
</dbReference>
<dbReference type="STRING" id="1108050.A0A0B7F613"/>
<reference evidence="6 7" key="1">
    <citation type="submission" date="2014-11" db="EMBL/GenBank/DDBJ databases">
        <authorList>
            <person name="Wibberg Daniel"/>
        </authorList>
    </citation>
    <scope>NUCLEOTIDE SEQUENCE [LARGE SCALE GENOMIC DNA]</scope>
    <source>
        <strain evidence="6">Rhizoctonia solani AG1-IB 7/3/14</strain>
    </source>
</reference>
<dbReference type="Pfam" id="PF01494">
    <property type="entry name" value="FAD_binding_3"/>
    <property type="match status" value="1"/>
</dbReference>
<dbReference type="AlphaFoldDB" id="A0A0B7F613"/>
<sequence length="226" mass="24790">MGHQHTRVNLLNTTIRQIQLPWSHWANRRSQRYGSRSRCGDGAPLGSPEFWIPTTDKLLYNLQLQQSFSTSNHIPFTSYSQVHQSNFTMSSTKVDALIIGAGPAGLMCAYNLSQAGLHVRIVDKKAERLQKGQGDVLQTRGLEIIDSLGLSSQILKDAQRCVHTTTYALGHPPASSARVSVPQAPILRSAPDFPSPLVLMTLMYISLICYLSAFFLHSGVSNATGA</sequence>
<accession>A0A0B7F613</accession>
<dbReference type="PANTHER" id="PTHR43004">
    <property type="entry name" value="TRK SYSTEM POTASSIUM UPTAKE PROTEIN"/>
    <property type="match status" value="1"/>
</dbReference>
<evidence type="ECO:0000256" key="4">
    <source>
        <dbReference type="SAM" id="Phobius"/>
    </source>
</evidence>
<dbReference type="InterPro" id="IPR050641">
    <property type="entry name" value="RIFMO-like"/>
</dbReference>
<dbReference type="Gene3D" id="3.50.50.60">
    <property type="entry name" value="FAD/NAD(P)-binding domain"/>
    <property type="match status" value="1"/>
</dbReference>
<dbReference type="InterPro" id="IPR036188">
    <property type="entry name" value="FAD/NAD-bd_sf"/>
</dbReference>
<name>A0A0B7F613_THACB</name>
<dbReference type="GO" id="GO:0071949">
    <property type="term" value="F:FAD binding"/>
    <property type="evidence" value="ECO:0007669"/>
    <property type="project" value="InterPro"/>
</dbReference>
<evidence type="ECO:0000259" key="5">
    <source>
        <dbReference type="Pfam" id="PF01494"/>
    </source>
</evidence>
<dbReference type="GO" id="GO:0016709">
    <property type="term" value="F:oxidoreductase activity, acting on paired donors, with incorporation or reduction of molecular oxygen, NAD(P)H as one donor, and incorporation of one atom of oxygen"/>
    <property type="evidence" value="ECO:0007669"/>
    <property type="project" value="UniProtKB-ARBA"/>
</dbReference>
<keyword evidence="4" id="KW-1133">Transmembrane helix</keyword>
<feature type="transmembrane region" description="Helical" evidence="4">
    <location>
        <begin position="197"/>
        <end position="216"/>
    </location>
</feature>
<evidence type="ECO:0000256" key="1">
    <source>
        <dbReference type="ARBA" id="ARBA00022630"/>
    </source>
</evidence>
<evidence type="ECO:0000256" key="2">
    <source>
        <dbReference type="ARBA" id="ARBA00022827"/>
    </source>
</evidence>